<dbReference type="PANTHER" id="PTHR42915">
    <property type="entry name" value="HYPOTHETICAL 460 KDA PROTEIN IN FEUA-SIGW INTERGENIC REGION [PRECURSOR]"/>
    <property type="match status" value="1"/>
</dbReference>
<organism evidence="3 4">
    <name type="scientific">Fodinibius salipaludis</name>
    <dbReference type="NCBI Taxonomy" id="2032627"/>
    <lineage>
        <taxon>Bacteria</taxon>
        <taxon>Pseudomonadati</taxon>
        <taxon>Balneolota</taxon>
        <taxon>Balneolia</taxon>
        <taxon>Balneolales</taxon>
        <taxon>Balneolaceae</taxon>
        <taxon>Fodinibius</taxon>
    </lineage>
</organism>
<dbReference type="InterPro" id="IPR048503">
    <property type="entry name" value="NamZ_C"/>
</dbReference>
<name>A0A2A2G940_9BACT</name>
<feature type="domain" description="Peptidoglycan beta-N-acetylmuramidase NamZ N-terminal" evidence="1">
    <location>
        <begin position="48"/>
        <end position="250"/>
    </location>
</feature>
<dbReference type="Gene3D" id="3.90.1150.140">
    <property type="match status" value="1"/>
</dbReference>
<evidence type="ECO:0000313" key="4">
    <source>
        <dbReference type="Proteomes" id="UP000218831"/>
    </source>
</evidence>
<dbReference type="Gene3D" id="3.40.50.12170">
    <property type="entry name" value="Uncharacterised protein PF07075, DUF1343"/>
    <property type="match status" value="1"/>
</dbReference>
<dbReference type="GO" id="GO:0033922">
    <property type="term" value="F:peptidoglycan beta-N-acetylmuramidase activity"/>
    <property type="evidence" value="ECO:0007669"/>
    <property type="project" value="InterPro"/>
</dbReference>
<comment type="caution">
    <text evidence="3">The sequence shown here is derived from an EMBL/GenBank/DDBJ whole genome shotgun (WGS) entry which is preliminary data.</text>
</comment>
<dbReference type="InterPro" id="IPR008302">
    <property type="entry name" value="NamZ"/>
</dbReference>
<dbReference type="InterPro" id="IPR048502">
    <property type="entry name" value="NamZ_N"/>
</dbReference>
<accession>A0A2A2G940</accession>
<proteinExistence type="predicted"/>
<feature type="domain" description="Peptidoglycan beta-N-acetylmuramidase NamZ C-terminal" evidence="2">
    <location>
        <begin position="255"/>
        <end position="408"/>
    </location>
</feature>
<gene>
    <name evidence="3" type="ORF">CK503_11545</name>
</gene>
<keyword evidence="4" id="KW-1185">Reference proteome</keyword>
<sequence>MRAATILLSVCGCLILWGCNLTQSQPAVKVGAHVLLDKHLGELEDKRVGLVMNPTARVGGSHMLDTLLARDINVTALFAPEHGFRGDVGAGETIEDGIDQSTGLPVFSLYGKTRTPSPEMLKKVDILLFDIQDVGARFYTYNATLGNIIEAAAAQDIPVWILDRPNPAGDIISGWMIQNKHRSFVGKYPIPMVHGMTLGELAKMMVGEQWIENAGQATVRVIPMEGWNRSMKWPETGLTWIPPSPNLPSFYHAYVYLGTVLFEGTTMSEGRGTNDPFLRIGSPETKLTTSHIAKLRRQFSGVNIERRSFTPKAIPGKASNPKFEGERCHGIAIRVTNPDAFNPVVLGAELLSTLRDATPEASLNDYMPKLSGIDNSLLQEQLKKELYLKNWEETAQEFKEQRRQYLLYE</sequence>
<evidence type="ECO:0000259" key="1">
    <source>
        <dbReference type="Pfam" id="PF07075"/>
    </source>
</evidence>
<evidence type="ECO:0008006" key="5">
    <source>
        <dbReference type="Google" id="ProtNLM"/>
    </source>
</evidence>
<reference evidence="3 4" key="1">
    <citation type="submission" date="2017-08" db="EMBL/GenBank/DDBJ databases">
        <title>Aliifodinibius alkalisoli sp. nov., isolated from saline alkaline soil.</title>
        <authorList>
            <person name="Liu D."/>
            <person name="Zhang G."/>
        </authorList>
    </citation>
    <scope>NUCLEOTIDE SEQUENCE [LARGE SCALE GENOMIC DNA]</scope>
    <source>
        <strain evidence="3 4">WN023</strain>
    </source>
</reference>
<dbReference type="Proteomes" id="UP000218831">
    <property type="component" value="Unassembled WGS sequence"/>
</dbReference>
<dbReference type="PIRSF" id="PIRSF016719">
    <property type="entry name" value="UCP016719"/>
    <property type="match status" value="1"/>
</dbReference>
<dbReference type="AlphaFoldDB" id="A0A2A2G940"/>
<evidence type="ECO:0000259" key="2">
    <source>
        <dbReference type="Pfam" id="PF20732"/>
    </source>
</evidence>
<evidence type="ECO:0000313" key="3">
    <source>
        <dbReference type="EMBL" id="PAU93365.1"/>
    </source>
</evidence>
<dbReference type="Pfam" id="PF20732">
    <property type="entry name" value="NamZ_C"/>
    <property type="match status" value="1"/>
</dbReference>
<dbReference type="Pfam" id="PF07075">
    <property type="entry name" value="NamZ_N"/>
    <property type="match status" value="1"/>
</dbReference>
<protein>
    <recommendedName>
        <fullName evidence="5">DUF1343 domain-containing protein</fullName>
    </recommendedName>
</protein>
<dbReference type="EMBL" id="NSKE01000008">
    <property type="protein sequence ID" value="PAU93365.1"/>
    <property type="molecule type" value="Genomic_DNA"/>
</dbReference>
<dbReference type="OrthoDB" id="9801061at2"/>
<dbReference type="PANTHER" id="PTHR42915:SF1">
    <property type="entry name" value="PEPTIDOGLYCAN BETA-N-ACETYLMURAMIDASE NAMZ"/>
    <property type="match status" value="1"/>
</dbReference>